<keyword evidence="1" id="KW-0175">Coiled coil</keyword>
<dbReference type="GO" id="GO:0043240">
    <property type="term" value="C:Fanconi anaemia nuclear complex"/>
    <property type="evidence" value="ECO:0007669"/>
    <property type="project" value="InterPro"/>
</dbReference>
<name>A0A2P6V4M6_9CHLO</name>
<proteinExistence type="predicted"/>
<dbReference type="OrthoDB" id="514334at2759"/>
<evidence type="ECO:0000313" key="3">
    <source>
        <dbReference type="EMBL" id="PSC69042.1"/>
    </source>
</evidence>
<protein>
    <submittedName>
        <fullName evidence="3">Fanconi anemia group e</fullName>
    </submittedName>
</protein>
<gene>
    <name evidence="3" type="ORF">C2E20_7414</name>
</gene>
<feature type="region of interest" description="Disordered" evidence="2">
    <location>
        <begin position="41"/>
        <end position="66"/>
    </location>
</feature>
<dbReference type="PANTHER" id="PTHR32094">
    <property type="entry name" value="FANCONI ANEMIA GROUP E PROTEIN"/>
    <property type="match status" value="1"/>
</dbReference>
<keyword evidence="4" id="KW-1185">Reference proteome</keyword>
<evidence type="ECO:0000256" key="1">
    <source>
        <dbReference type="SAM" id="Coils"/>
    </source>
</evidence>
<feature type="compositionally biased region" description="Pro residues" evidence="2">
    <location>
        <begin position="47"/>
        <end position="58"/>
    </location>
</feature>
<dbReference type="Gene3D" id="1.25.40.10">
    <property type="entry name" value="Tetratricopeptide repeat domain"/>
    <property type="match status" value="2"/>
</dbReference>
<comment type="caution">
    <text evidence="3">The sequence shown here is derived from an EMBL/GenBank/DDBJ whole genome shotgun (WGS) entry which is preliminary data.</text>
</comment>
<dbReference type="Gene3D" id="1.25.40.480">
    <property type="match status" value="1"/>
</dbReference>
<evidence type="ECO:0000313" key="4">
    <source>
        <dbReference type="Proteomes" id="UP000239649"/>
    </source>
</evidence>
<dbReference type="Proteomes" id="UP000239649">
    <property type="component" value="Unassembled WGS sequence"/>
</dbReference>
<reference evidence="3 4" key="1">
    <citation type="journal article" date="2018" name="Plant J.">
        <title>Genome sequences of Chlorella sorokiniana UTEX 1602 and Micractinium conductrix SAG 241.80: implications to maltose excretion by a green alga.</title>
        <authorList>
            <person name="Arriola M.B."/>
            <person name="Velmurugan N."/>
            <person name="Zhang Y."/>
            <person name="Plunkett M.H."/>
            <person name="Hondzo H."/>
            <person name="Barney B.M."/>
        </authorList>
    </citation>
    <scope>NUCLEOTIDE SEQUENCE [LARGE SCALE GENOMIC DNA]</scope>
    <source>
        <strain evidence="3 4">SAG 241.80</strain>
    </source>
</reference>
<evidence type="ECO:0000256" key="2">
    <source>
        <dbReference type="SAM" id="MobiDB-lite"/>
    </source>
</evidence>
<sequence>MSLRHRALRACAALTQARGAAAACSSVGLDANAATALPSSRMLHSAPPQPPQVAPSPSPASQQRRGISAAAVLMAEAKGGPAATAGGSGGAAVSSTQGDAGAAPGEGEEELEWDSDEEAAAEAVGEAFERLIQAAFQLVQEGKPMEAEYVLVEGAKQAEEILGPNALELAALFDQLCILRFLHERVPEAAEAARRALDILREHDEGFGPATAIASTRYASTLLAQGEAAEAQLYTGRSIDSLTRAMETLATLKAEDEEEEAELSETRDKFEVGLGESQFYNALAKQAQDLASPEGVGAHLADMQAGIESMAQHLGGESPLIAAALREHSRLIMSALEEDQRELAEALYLQDARLHMAAGGSPEHVALVLYQCGTLQYVMGKYDAAAETLQMSLQTVREHFPDAEEHLLTVQQRLGMVYGLLGRFDESRELLHGVSPALVANLGEGNPASEELEFTLALVGLREMEADGVTDAARRAEKLAAMKDHLEKLAGYGEEHMLVKKARQLHAEAAGGGGQDVLNTLSAPQLDAAVQALLRPMAVCSAHPAAEPLPMLAAVPLAAQTNLLLLLRAAPRRFSAAQRAALLGSLARLPCDVPGAGLLALLAADAGGAAASVPPCPPSLFTPCPAFPWAPVLADAATAAAAFKRQQREAAAAAAAAAAVDAAGQQPAAQPQKRPGGDATPASSPAKRQRQAAGDEVGAATALFKRALAAHTSGSATLSSVSPELSAALGMLLTAAAGGAAGAAALQESGLAGLQDDALLLLLLQEAVTPSSSFARCTAAARGLLLPRLQALDGSAPRDLAATAEHVAAANPQAFLGACLQPLLGDPGLTKHQGELLTGTIRAALPAQVLTDALAAACAAPAAGSGAAHPPAGSGWSEHTVDVLLGVLGGKPVLSAGVLAQLAEACAAAAAAAATGLAASPKFAKLVLSLVRQYPDAAAAAKPALQRAAQACTSFMAKSLLAAVGKL</sequence>
<dbReference type="EMBL" id="LHPF02000030">
    <property type="protein sequence ID" value="PSC69042.1"/>
    <property type="molecule type" value="Genomic_DNA"/>
</dbReference>
<dbReference type="InterPro" id="IPR039685">
    <property type="entry name" value="FANCE"/>
</dbReference>
<dbReference type="SUPFAM" id="SSF48452">
    <property type="entry name" value="TPR-like"/>
    <property type="match status" value="1"/>
</dbReference>
<feature type="region of interest" description="Disordered" evidence="2">
    <location>
        <begin position="663"/>
        <end position="692"/>
    </location>
</feature>
<dbReference type="GO" id="GO:0036297">
    <property type="term" value="P:interstrand cross-link repair"/>
    <property type="evidence" value="ECO:0007669"/>
    <property type="project" value="InterPro"/>
</dbReference>
<accession>A0A2P6V4M6</accession>
<dbReference type="PANTHER" id="PTHR32094:SF5">
    <property type="entry name" value="FANCONI ANEMIA GROUP E PROTEIN"/>
    <property type="match status" value="1"/>
</dbReference>
<feature type="coiled-coil region" evidence="1">
    <location>
        <begin position="239"/>
        <end position="269"/>
    </location>
</feature>
<dbReference type="InterPro" id="IPR011990">
    <property type="entry name" value="TPR-like_helical_dom_sf"/>
</dbReference>
<feature type="compositionally biased region" description="Low complexity" evidence="2">
    <location>
        <begin position="663"/>
        <end position="672"/>
    </location>
</feature>
<feature type="region of interest" description="Disordered" evidence="2">
    <location>
        <begin position="80"/>
        <end position="117"/>
    </location>
</feature>
<feature type="compositionally biased region" description="Acidic residues" evidence="2">
    <location>
        <begin position="106"/>
        <end position="117"/>
    </location>
</feature>
<organism evidence="3 4">
    <name type="scientific">Micractinium conductrix</name>
    <dbReference type="NCBI Taxonomy" id="554055"/>
    <lineage>
        <taxon>Eukaryota</taxon>
        <taxon>Viridiplantae</taxon>
        <taxon>Chlorophyta</taxon>
        <taxon>core chlorophytes</taxon>
        <taxon>Trebouxiophyceae</taxon>
        <taxon>Chlorellales</taxon>
        <taxon>Chlorellaceae</taxon>
        <taxon>Chlorella clade</taxon>
        <taxon>Micractinium</taxon>
    </lineage>
</organism>
<dbReference type="AlphaFoldDB" id="A0A2P6V4M6"/>